<evidence type="ECO:0000259" key="11">
    <source>
        <dbReference type="PROSITE" id="PS50262"/>
    </source>
</evidence>
<name>A0A813WYM5_ADIRI</name>
<gene>
    <name evidence="13" type="ORF">EDS130_LOCUS38190</name>
    <name evidence="12" type="ORF">XAT740_LOCUS5967</name>
</gene>
<keyword evidence="14" id="KW-1185">Reference proteome</keyword>
<feature type="transmembrane region" description="Helical" evidence="10">
    <location>
        <begin position="140"/>
        <end position="163"/>
    </location>
</feature>
<evidence type="ECO:0000256" key="5">
    <source>
        <dbReference type="ARBA" id="ARBA00023040"/>
    </source>
</evidence>
<feature type="transmembrane region" description="Helical" evidence="10">
    <location>
        <begin position="190"/>
        <end position="210"/>
    </location>
</feature>
<dbReference type="PANTHER" id="PTHR24246">
    <property type="entry name" value="OLFACTORY RECEPTOR AND ADENOSINE RECEPTOR"/>
    <property type="match status" value="1"/>
</dbReference>
<proteinExistence type="predicted"/>
<keyword evidence="5" id="KW-0297">G-protein coupled receptor</keyword>
<dbReference type="SUPFAM" id="SSF81321">
    <property type="entry name" value="Family A G protein-coupled receptor-like"/>
    <property type="match status" value="1"/>
</dbReference>
<protein>
    <recommendedName>
        <fullName evidence="11">G-protein coupled receptors family 1 profile domain-containing protein</fullName>
    </recommendedName>
</protein>
<keyword evidence="7" id="KW-0675">Receptor</keyword>
<keyword evidence="3 10" id="KW-0812">Transmembrane</keyword>
<evidence type="ECO:0000313" key="12">
    <source>
        <dbReference type="EMBL" id="CAF0860664.1"/>
    </source>
</evidence>
<keyword evidence="8" id="KW-0325">Glycoprotein</keyword>
<evidence type="ECO:0000256" key="4">
    <source>
        <dbReference type="ARBA" id="ARBA00022989"/>
    </source>
</evidence>
<evidence type="ECO:0000256" key="10">
    <source>
        <dbReference type="SAM" id="Phobius"/>
    </source>
</evidence>
<dbReference type="Gene3D" id="1.20.1070.10">
    <property type="entry name" value="Rhodopsin 7-helix transmembrane proteins"/>
    <property type="match status" value="1"/>
</dbReference>
<evidence type="ECO:0000256" key="9">
    <source>
        <dbReference type="ARBA" id="ARBA00023224"/>
    </source>
</evidence>
<dbReference type="AlphaFoldDB" id="A0A813WYM5"/>
<evidence type="ECO:0000256" key="6">
    <source>
        <dbReference type="ARBA" id="ARBA00023136"/>
    </source>
</evidence>
<evidence type="ECO:0000256" key="7">
    <source>
        <dbReference type="ARBA" id="ARBA00023170"/>
    </source>
</evidence>
<evidence type="ECO:0000256" key="2">
    <source>
        <dbReference type="ARBA" id="ARBA00022475"/>
    </source>
</evidence>
<reference evidence="12" key="1">
    <citation type="submission" date="2021-02" db="EMBL/GenBank/DDBJ databases">
        <authorList>
            <person name="Nowell W R."/>
        </authorList>
    </citation>
    <scope>NUCLEOTIDE SEQUENCE</scope>
</reference>
<dbReference type="GO" id="GO:0004930">
    <property type="term" value="F:G protein-coupled receptor activity"/>
    <property type="evidence" value="ECO:0007669"/>
    <property type="project" value="UniProtKB-KW"/>
</dbReference>
<sequence>MSNSTSQSIEYNNADSFTTSGLVRLKFSILLALEIPSVVCSLSIFLCFIRLSELRAKQHNHVVICLLISNFLTATTEIPISLTYLYNNEFIPPSNSLCFLWIFSNYIVFGSSFWIMVTASIQRYILIFYKYRLNTKFKHYFPIVFPPAFFTLWYIILICFYPCQQQFDYSQLWCSGACYGYQGLISSIDWIISSLMPVLIIVITNVVLILSVGHQKYRMQRARTWRTTRKLVIQLLPISFVYLIIYVPVNVFALIRLWFDPSFLLDFYMNIFAYFNYFGPLLMPFVCLMSMPEITAQLKNLYCFSNRVQPQRIRFTASAQRVPQQTN</sequence>
<evidence type="ECO:0000256" key="8">
    <source>
        <dbReference type="ARBA" id="ARBA00023180"/>
    </source>
</evidence>
<dbReference type="Proteomes" id="UP000663828">
    <property type="component" value="Unassembled WGS sequence"/>
</dbReference>
<dbReference type="EMBL" id="CAJNOR010000266">
    <property type="protein sequence ID" value="CAF0860664.1"/>
    <property type="molecule type" value="Genomic_DNA"/>
</dbReference>
<dbReference type="EMBL" id="CAJNOJ010000393">
    <property type="protein sequence ID" value="CAF1430815.1"/>
    <property type="molecule type" value="Genomic_DNA"/>
</dbReference>
<dbReference type="InterPro" id="IPR000276">
    <property type="entry name" value="GPCR_Rhodpsn"/>
</dbReference>
<evidence type="ECO:0000313" key="13">
    <source>
        <dbReference type="EMBL" id="CAF1430815.1"/>
    </source>
</evidence>
<evidence type="ECO:0000313" key="14">
    <source>
        <dbReference type="Proteomes" id="UP000663828"/>
    </source>
</evidence>
<comment type="caution">
    <text evidence="12">The sequence shown here is derived from an EMBL/GenBank/DDBJ whole genome shotgun (WGS) entry which is preliminary data.</text>
</comment>
<evidence type="ECO:0000256" key="3">
    <source>
        <dbReference type="ARBA" id="ARBA00022692"/>
    </source>
</evidence>
<feature type="transmembrane region" description="Helical" evidence="10">
    <location>
        <begin position="99"/>
        <end position="119"/>
    </location>
</feature>
<dbReference type="PROSITE" id="PS50262">
    <property type="entry name" value="G_PROTEIN_RECEP_F1_2"/>
    <property type="match status" value="1"/>
</dbReference>
<feature type="domain" description="G-protein coupled receptors family 1 profile" evidence="11">
    <location>
        <begin position="40"/>
        <end position="287"/>
    </location>
</feature>
<dbReference type="CDD" id="cd00637">
    <property type="entry name" value="7tm_classA_rhodopsin-like"/>
    <property type="match status" value="1"/>
</dbReference>
<keyword evidence="6 10" id="KW-0472">Membrane</keyword>
<feature type="transmembrane region" description="Helical" evidence="10">
    <location>
        <begin position="231"/>
        <end position="259"/>
    </location>
</feature>
<feature type="transmembrane region" description="Helical" evidence="10">
    <location>
        <begin position="61"/>
        <end position="87"/>
    </location>
</feature>
<comment type="subcellular location">
    <subcellularLocation>
        <location evidence="1">Cell membrane</location>
        <topology evidence="1">Multi-pass membrane protein</topology>
    </subcellularLocation>
</comment>
<dbReference type="GO" id="GO:0005886">
    <property type="term" value="C:plasma membrane"/>
    <property type="evidence" value="ECO:0007669"/>
    <property type="project" value="UniProtKB-SubCell"/>
</dbReference>
<keyword evidence="2" id="KW-1003">Cell membrane</keyword>
<dbReference type="PANTHER" id="PTHR24246:SF27">
    <property type="entry name" value="ADENOSINE RECEPTOR, ISOFORM A"/>
    <property type="match status" value="1"/>
</dbReference>
<accession>A0A813WYM5</accession>
<feature type="transmembrane region" description="Helical" evidence="10">
    <location>
        <begin position="27"/>
        <end position="49"/>
    </location>
</feature>
<evidence type="ECO:0000256" key="1">
    <source>
        <dbReference type="ARBA" id="ARBA00004651"/>
    </source>
</evidence>
<feature type="transmembrane region" description="Helical" evidence="10">
    <location>
        <begin position="271"/>
        <end position="291"/>
    </location>
</feature>
<organism evidence="12 14">
    <name type="scientific">Adineta ricciae</name>
    <name type="common">Rotifer</name>
    <dbReference type="NCBI Taxonomy" id="249248"/>
    <lineage>
        <taxon>Eukaryota</taxon>
        <taxon>Metazoa</taxon>
        <taxon>Spiralia</taxon>
        <taxon>Gnathifera</taxon>
        <taxon>Rotifera</taxon>
        <taxon>Eurotatoria</taxon>
        <taxon>Bdelloidea</taxon>
        <taxon>Adinetida</taxon>
        <taxon>Adinetidae</taxon>
        <taxon>Adineta</taxon>
    </lineage>
</organism>
<dbReference type="InterPro" id="IPR017452">
    <property type="entry name" value="GPCR_Rhodpsn_7TM"/>
</dbReference>
<dbReference type="Proteomes" id="UP000663852">
    <property type="component" value="Unassembled WGS sequence"/>
</dbReference>
<keyword evidence="4 10" id="KW-1133">Transmembrane helix</keyword>
<dbReference type="Pfam" id="PF00001">
    <property type="entry name" value="7tm_1"/>
    <property type="match status" value="1"/>
</dbReference>
<keyword evidence="9" id="KW-0807">Transducer</keyword>